<evidence type="ECO:0000313" key="2">
    <source>
        <dbReference type="EMBL" id="KAL2634726.1"/>
    </source>
</evidence>
<dbReference type="AlphaFoldDB" id="A0ABD1YVD0"/>
<sequence>RIIGYSHSLSYFSSEERSSEQLPDPNLDARQPASIPQLPPMTTPGKGVGARRPLGRQVFRYFLYFI</sequence>
<proteinExistence type="predicted"/>
<comment type="caution">
    <text evidence="2">The sequence shown here is derived from an EMBL/GenBank/DDBJ whole genome shotgun (WGS) entry which is preliminary data.</text>
</comment>
<gene>
    <name evidence="2" type="ORF">R1flu_006205</name>
</gene>
<feature type="non-terminal residue" evidence="2">
    <location>
        <position position="1"/>
    </location>
</feature>
<dbReference type="EMBL" id="JBHFFA010000003">
    <property type="protein sequence ID" value="KAL2634726.1"/>
    <property type="molecule type" value="Genomic_DNA"/>
</dbReference>
<evidence type="ECO:0000313" key="3">
    <source>
        <dbReference type="Proteomes" id="UP001605036"/>
    </source>
</evidence>
<protein>
    <submittedName>
        <fullName evidence="2">Uncharacterized protein</fullName>
    </submittedName>
</protein>
<reference evidence="2 3" key="1">
    <citation type="submission" date="2024-09" db="EMBL/GenBank/DDBJ databases">
        <title>Chromosome-scale assembly of Riccia fluitans.</title>
        <authorList>
            <person name="Paukszto L."/>
            <person name="Sawicki J."/>
            <person name="Karawczyk K."/>
            <person name="Piernik-Szablinska J."/>
            <person name="Szczecinska M."/>
            <person name="Mazdziarz M."/>
        </authorList>
    </citation>
    <scope>NUCLEOTIDE SEQUENCE [LARGE SCALE GENOMIC DNA]</scope>
    <source>
        <strain evidence="2">Rf_01</strain>
        <tissue evidence="2">Aerial parts of the thallus</tissue>
    </source>
</reference>
<accession>A0ABD1YVD0</accession>
<dbReference type="Proteomes" id="UP001605036">
    <property type="component" value="Unassembled WGS sequence"/>
</dbReference>
<keyword evidence="3" id="KW-1185">Reference proteome</keyword>
<name>A0ABD1YVD0_9MARC</name>
<evidence type="ECO:0000256" key="1">
    <source>
        <dbReference type="SAM" id="MobiDB-lite"/>
    </source>
</evidence>
<organism evidence="2 3">
    <name type="scientific">Riccia fluitans</name>
    <dbReference type="NCBI Taxonomy" id="41844"/>
    <lineage>
        <taxon>Eukaryota</taxon>
        <taxon>Viridiplantae</taxon>
        <taxon>Streptophyta</taxon>
        <taxon>Embryophyta</taxon>
        <taxon>Marchantiophyta</taxon>
        <taxon>Marchantiopsida</taxon>
        <taxon>Marchantiidae</taxon>
        <taxon>Marchantiales</taxon>
        <taxon>Ricciaceae</taxon>
        <taxon>Riccia</taxon>
    </lineage>
</organism>
<feature type="region of interest" description="Disordered" evidence="1">
    <location>
        <begin position="12"/>
        <end position="49"/>
    </location>
</feature>